<sequence length="318" mass="37001">MDCPRILRQPYSTYLFMERCMFGRHAEKDHILDFLMQPSSLSLDVLPIIGAQQIGKRTLVEHVLKEEIVQKHFSCIIRLNNDDLNNLENDSTIKRHNLISFSERCLIVVELQHDADLMAWGRFYSSFSSKINITSKVILSSCMQKVSTLGTTKPLKLKKMRSDEFWNFFRTLSFGSENPYEHQVLLSIAMEMARLAKGDFLCAHIVSRVLRTNFSAQFWSHILDLMIKGERLHFHLFGEHAYDRVRKKREMDRGVPTITVEDMLNKTAVIPSDGNFEVLRWQSPIAPYYSYMGNCVVKKTSQFAPKERCLKRKRKTGL</sequence>
<protein>
    <recommendedName>
        <fullName evidence="3">NB-ARC domain-containing protein</fullName>
    </recommendedName>
</protein>
<evidence type="ECO:0000313" key="2">
    <source>
        <dbReference type="Proteomes" id="UP000032180"/>
    </source>
</evidence>
<evidence type="ECO:0008006" key="3">
    <source>
        <dbReference type="Google" id="ProtNLM"/>
    </source>
</evidence>
<organism evidence="1 2">
    <name type="scientific">Leersia perrieri</name>
    <dbReference type="NCBI Taxonomy" id="77586"/>
    <lineage>
        <taxon>Eukaryota</taxon>
        <taxon>Viridiplantae</taxon>
        <taxon>Streptophyta</taxon>
        <taxon>Embryophyta</taxon>
        <taxon>Tracheophyta</taxon>
        <taxon>Spermatophyta</taxon>
        <taxon>Magnoliopsida</taxon>
        <taxon>Liliopsida</taxon>
        <taxon>Poales</taxon>
        <taxon>Poaceae</taxon>
        <taxon>BOP clade</taxon>
        <taxon>Oryzoideae</taxon>
        <taxon>Oryzeae</taxon>
        <taxon>Oryzinae</taxon>
        <taxon>Leersia</taxon>
    </lineage>
</organism>
<reference evidence="2" key="2">
    <citation type="submission" date="2013-12" db="EMBL/GenBank/DDBJ databases">
        <authorList>
            <person name="Yu Y."/>
            <person name="Lee S."/>
            <person name="de Baynast K."/>
            <person name="Wissotski M."/>
            <person name="Liu L."/>
            <person name="Talag J."/>
            <person name="Goicoechea J."/>
            <person name="Angelova A."/>
            <person name="Jetty R."/>
            <person name="Kudrna D."/>
            <person name="Golser W."/>
            <person name="Rivera L."/>
            <person name="Zhang J."/>
            <person name="Wing R."/>
        </authorList>
    </citation>
    <scope>NUCLEOTIDE SEQUENCE</scope>
</reference>
<reference evidence="1 2" key="1">
    <citation type="submission" date="2012-08" db="EMBL/GenBank/DDBJ databases">
        <title>Oryza genome evolution.</title>
        <authorList>
            <person name="Wing R.A."/>
        </authorList>
    </citation>
    <scope>NUCLEOTIDE SEQUENCE</scope>
</reference>
<dbReference type="Gramene" id="LPERR01G17660.1">
    <property type="protein sequence ID" value="LPERR01G17660.1"/>
    <property type="gene ID" value="LPERR01G17660"/>
</dbReference>
<dbReference type="eggNOG" id="ENOG502R3VI">
    <property type="taxonomic scope" value="Eukaryota"/>
</dbReference>
<dbReference type="SUPFAM" id="SSF52540">
    <property type="entry name" value="P-loop containing nucleoside triphosphate hydrolases"/>
    <property type="match status" value="1"/>
</dbReference>
<reference evidence="1" key="3">
    <citation type="submission" date="2015-04" db="UniProtKB">
        <authorList>
            <consortium name="EnsemblPlants"/>
        </authorList>
    </citation>
    <scope>IDENTIFICATION</scope>
</reference>
<dbReference type="Proteomes" id="UP000032180">
    <property type="component" value="Chromosome 1"/>
</dbReference>
<dbReference type="PANTHER" id="PTHR33377:SF94">
    <property type="entry name" value="OS01G0582300 PROTEIN"/>
    <property type="match status" value="1"/>
</dbReference>
<proteinExistence type="predicted"/>
<dbReference type="PANTHER" id="PTHR33377">
    <property type="entry name" value="OS10G0134700 PROTEIN-RELATED"/>
    <property type="match status" value="1"/>
</dbReference>
<keyword evidence="2" id="KW-1185">Reference proteome</keyword>
<dbReference type="InterPro" id="IPR027417">
    <property type="entry name" value="P-loop_NTPase"/>
</dbReference>
<evidence type="ECO:0000313" key="1">
    <source>
        <dbReference type="EnsemblPlants" id="LPERR01G17660.1"/>
    </source>
</evidence>
<dbReference type="HOGENOM" id="CLU_001090_4_0_1"/>
<name>A0A0D9V2A0_9ORYZ</name>
<dbReference type="Gene3D" id="3.40.50.300">
    <property type="entry name" value="P-loop containing nucleotide triphosphate hydrolases"/>
    <property type="match status" value="1"/>
</dbReference>
<dbReference type="AlphaFoldDB" id="A0A0D9V2A0"/>
<dbReference type="EnsemblPlants" id="LPERR01G17660.1">
    <property type="protein sequence ID" value="LPERR01G17660.1"/>
    <property type="gene ID" value="LPERR01G17660"/>
</dbReference>
<dbReference type="STRING" id="77586.A0A0D9V2A0"/>
<accession>A0A0D9V2A0</accession>